<dbReference type="Pfam" id="PF07366">
    <property type="entry name" value="SnoaL"/>
    <property type="match status" value="1"/>
</dbReference>
<dbReference type="PANTHER" id="PTHR38436:SF1">
    <property type="entry name" value="ESTER CYCLASE"/>
    <property type="match status" value="1"/>
</dbReference>
<dbReference type="AlphaFoldDB" id="A0A563EGX7"/>
<dbReference type="InterPro" id="IPR032710">
    <property type="entry name" value="NTF2-like_dom_sf"/>
</dbReference>
<dbReference type="Gene3D" id="3.10.450.50">
    <property type="match status" value="1"/>
</dbReference>
<keyword evidence="2" id="KW-1185">Reference proteome</keyword>
<proteinExistence type="predicted"/>
<dbReference type="PANTHER" id="PTHR38436">
    <property type="entry name" value="POLYKETIDE CYCLASE SNOAL-LIKE DOMAIN"/>
    <property type="match status" value="1"/>
</dbReference>
<dbReference type="Proteomes" id="UP000316639">
    <property type="component" value="Unassembled WGS sequence"/>
</dbReference>
<gene>
    <name evidence="1" type="ORF">FKR81_38045</name>
</gene>
<reference evidence="1 2" key="1">
    <citation type="submission" date="2019-07" db="EMBL/GenBank/DDBJ databases">
        <title>Lentzea xizangensis sp. nov., isolated from Qinghai-Tibetan Plateau Soils.</title>
        <authorList>
            <person name="Huang J."/>
        </authorList>
    </citation>
    <scope>NUCLEOTIDE SEQUENCE [LARGE SCALE GENOMIC DNA]</scope>
    <source>
        <strain evidence="1 2">FXJ1.1311</strain>
    </source>
</reference>
<dbReference type="RefSeq" id="WP_146359293.1">
    <property type="nucleotide sequence ID" value="NZ_VOBR01000038.1"/>
</dbReference>
<evidence type="ECO:0000313" key="2">
    <source>
        <dbReference type="Proteomes" id="UP000316639"/>
    </source>
</evidence>
<protein>
    <submittedName>
        <fullName evidence="1">Ester cyclase</fullName>
    </submittedName>
</protein>
<accession>A0A563EGX7</accession>
<dbReference type="EMBL" id="VOBR01000038">
    <property type="protein sequence ID" value="TWP45779.1"/>
    <property type="molecule type" value="Genomic_DNA"/>
</dbReference>
<evidence type="ECO:0000313" key="1">
    <source>
        <dbReference type="EMBL" id="TWP45779.1"/>
    </source>
</evidence>
<comment type="caution">
    <text evidence="1">The sequence shown here is derived from an EMBL/GenBank/DDBJ whole genome shotgun (WGS) entry which is preliminary data.</text>
</comment>
<sequence>MNREEIERLDDAGIAAWDQHDADAFMNLFADGFTWLDDTSPDPIRSSDAGREYMRSWFTAFPDMRVRATNRVVGDDAVACELEFTGTNTGTLAMGGMEMPATGKPVTGRATYFARAENGKIIEFHSHPDAAGMMAQLGLLGAGA</sequence>
<dbReference type="SUPFAM" id="SSF54427">
    <property type="entry name" value="NTF2-like"/>
    <property type="match status" value="1"/>
</dbReference>
<dbReference type="GO" id="GO:0030638">
    <property type="term" value="P:polyketide metabolic process"/>
    <property type="evidence" value="ECO:0007669"/>
    <property type="project" value="InterPro"/>
</dbReference>
<organism evidence="1 2">
    <name type="scientific">Lentzea tibetensis</name>
    <dbReference type="NCBI Taxonomy" id="2591470"/>
    <lineage>
        <taxon>Bacteria</taxon>
        <taxon>Bacillati</taxon>
        <taxon>Actinomycetota</taxon>
        <taxon>Actinomycetes</taxon>
        <taxon>Pseudonocardiales</taxon>
        <taxon>Pseudonocardiaceae</taxon>
        <taxon>Lentzea</taxon>
    </lineage>
</organism>
<name>A0A563EGX7_9PSEU</name>
<dbReference type="OrthoDB" id="9792858at2"/>
<dbReference type="InterPro" id="IPR009959">
    <property type="entry name" value="Cyclase_SnoaL-like"/>
</dbReference>